<keyword evidence="2" id="KW-1185">Reference proteome</keyword>
<gene>
    <name evidence="1" type="ORF">F5148DRAFT_608917</name>
</gene>
<evidence type="ECO:0000313" key="1">
    <source>
        <dbReference type="EMBL" id="KAI9510328.1"/>
    </source>
</evidence>
<dbReference type="EMBL" id="JAGFNK010000045">
    <property type="protein sequence ID" value="KAI9510328.1"/>
    <property type="molecule type" value="Genomic_DNA"/>
</dbReference>
<name>A0ACC0UFC5_9AGAM</name>
<sequence>MVDILIVGATGFCGRHAARYILQHPERSKYTVGLAARSRSKLASIGLPLDDSVQVFKVDIFDARAIESAVKQAKVVLNCVGPFWHYGTPVVRCVFPDLNALSARAYAGLTILCPSACARHGIHYVDITGETPWILDIIKEFDYLATKTRAVIVPSCGVDSIPADASVHLASKALGRVPLGASLTSAGLRGGAPGGTIASFFAVFEDVPSERIKDSARDWALSPVRGARSPAERLVYRLGRRAHVGGIAVFGRVNRAIVQRTAGLLELHRRSARAGDAGGRGAAATGSGDLACYGPAFTYTEFTPTGNVVSAFLLSLAIGLTFVTLKFIAPFRWVVKHLVTQPGSGPADHTLESGRLEYVNVTMSDEPSPRCAKTIIKARGDPGTLLTAVMVGESALALLFGELTPLAAGGGVLTPMTAFGDSIIRRLKANERFEITSGIVDSPDEEVDESRKRR</sequence>
<evidence type="ECO:0000313" key="2">
    <source>
        <dbReference type="Proteomes" id="UP001207468"/>
    </source>
</evidence>
<proteinExistence type="predicted"/>
<accession>A0ACC0UFC5</accession>
<organism evidence="1 2">
    <name type="scientific">Russula earlei</name>
    <dbReference type="NCBI Taxonomy" id="71964"/>
    <lineage>
        <taxon>Eukaryota</taxon>
        <taxon>Fungi</taxon>
        <taxon>Dikarya</taxon>
        <taxon>Basidiomycota</taxon>
        <taxon>Agaricomycotina</taxon>
        <taxon>Agaricomycetes</taxon>
        <taxon>Russulales</taxon>
        <taxon>Russulaceae</taxon>
        <taxon>Russula</taxon>
    </lineage>
</organism>
<dbReference type="Proteomes" id="UP001207468">
    <property type="component" value="Unassembled WGS sequence"/>
</dbReference>
<reference evidence="1" key="1">
    <citation type="submission" date="2021-03" db="EMBL/GenBank/DDBJ databases">
        <title>Evolutionary priming and transition to the ectomycorrhizal habit in an iconic lineage of mushroom-forming fungi: is preadaptation a requirement?</title>
        <authorList>
            <consortium name="DOE Joint Genome Institute"/>
            <person name="Looney B.P."/>
            <person name="Miyauchi S."/>
            <person name="Morin E."/>
            <person name="Drula E."/>
            <person name="Courty P.E."/>
            <person name="Chicoki N."/>
            <person name="Fauchery L."/>
            <person name="Kohler A."/>
            <person name="Kuo A."/>
            <person name="LaButti K."/>
            <person name="Pangilinan J."/>
            <person name="Lipzen A."/>
            <person name="Riley R."/>
            <person name="Andreopoulos W."/>
            <person name="He G."/>
            <person name="Johnson J."/>
            <person name="Barry K.W."/>
            <person name="Grigoriev I.V."/>
            <person name="Nagy L."/>
            <person name="Hibbett D."/>
            <person name="Henrissat B."/>
            <person name="Matheny P.B."/>
            <person name="Labbe J."/>
            <person name="Martin A.F."/>
        </authorList>
    </citation>
    <scope>NUCLEOTIDE SEQUENCE</scope>
    <source>
        <strain evidence="1">BPL698</strain>
    </source>
</reference>
<protein>
    <submittedName>
        <fullName evidence="1">NAD-P-binding protein</fullName>
    </submittedName>
</protein>
<comment type="caution">
    <text evidence="1">The sequence shown here is derived from an EMBL/GenBank/DDBJ whole genome shotgun (WGS) entry which is preliminary data.</text>
</comment>